<protein>
    <submittedName>
        <fullName evidence="2">Uncharacterized protein</fullName>
    </submittedName>
</protein>
<dbReference type="AlphaFoldDB" id="A0A392UA27"/>
<evidence type="ECO:0000313" key="2">
    <source>
        <dbReference type="EMBL" id="MCI70361.1"/>
    </source>
</evidence>
<feature type="non-terminal residue" evidence="2">
    <location>
        <position position="28"/>
    </location>
</feature>
<dbReference type="Proteomes" id="UP000265520">
    <property type="component" value="Unassembled WGS sequence"/>
</dbReference>
<accession>A0A392UA27</accession>
<organism evidence="2 3">
    <name type="scientific">Trifolium medium</name>
    <dbReference type="NCBI Taxonomy" id="97028"/>
    <lineage>
        <taxon>Eukaryota</taxon>
        <taxon>Viridiplantae</taxon>
        <taxon>Streptophyta</taxon>
        <taxon>Embryophyta</taxon>
        <taxon>Tracheophyta</taxon>
        <taxon>Spermatophyta</taxon>
        <taxon>Magnoliopsida</taxon>
        <taxon>eudicotyledons</taxon>
        <taxon>Gunneridae</taxon>
        <taxon>Pentapetalae</taxon>
        <taxon>rosids</taxon>
        <taxon>fabids</taxon>
        <taxon>Fabales</taxon>
        <taxon>Fabaceae</taxon>
        <taxon>Papilionoideae</taxon>
        <taxon>50 kb inversion clade</taxon>
        <taxon>NPAAA clade</taxon>
        <taxon>Hologalegina</taxon>
        <taxon>IRL clade</taxon>
        <taxon>Trifolieae</taxon>
        <taxon>Trifolium</taxon>
    </lineage>
</organism>
<feature type="region of interest" description="Disordered" evidence="1">
    <location>
        <begin position="1"/>
        <end position="28"/>
    </location>
</feature>
<reference evidence="2 3" key="1">
    <citation type="journal article" date="2018" name="Front. Plant Sci.">
        <title>Red Clover (Trifolium pratense) and Zigzag Clover (T. medium) - A Picture of Genomic Similarities and Differences.</title>
        <authorList>
            <person name="Dluhosova J."/>
            <person name="Istvanek J."/>
            <person name="Nedelnik J."/>
            <person name="Repkova J."/>
        </authorList>
    </citation>
    <scope>NUCLEOTIDE SEQUENCE [LARGE SCALE GENOMIC DNA]</scope>
    <source>
        <strain evidence="3">cv. 10/8</strain>
        <tissue evidence="2">Leaf</tissue>
    </source>
</reference>
<dbReference type="EMBL" id="LXQA010774360">
    <property type="protein sequence ID" value="MCI70361.1"/>
    <property type="molecule type" value="Genomic_DNA"/>
</dbReference>
<proteinExistence type="predicted"/>
<comment type="caution">
    <text evidence="2">The sequence shown here is derived from an EMBL/GenBank/DDBJ whole genome shotgun (WGS) entry which is preliminary data.</text>
</comment>
<sequence>MAPKKAPASKKQKTAASTSRAAPIFDDD</sequence>
<keyword evidence="3" id="KW-1185">Reference proteome</keyword>
<evidence type="ECO:0000313" key="3">
    <source>
        <dbReference type="Proteomes" id="UP000265520"/>
    </source>
</evidence>
<evidence type="ECO:0000256" key="1">
    <source>
        <dbReference type="SAM" id="MobiDB-lite"/>
    </source>
</evidence>
<name>A0A392UA27_9FABA</name>